<dbReference type="EMBL" id="CP046400">
    <property type="protein sequence ID" value="QGY38928.1"/>
    <property type="molecule type" value="Genomic_DNA"/>
</dbReference>
<dbReference type="PROSITE" id="PS00705">
    <property type="entry name" value="PROK_CO2_ANHYDRASE_2"/>
    <property type="match status" value="1"/>
</dbReference>
<sequence>MRDIKRFIAGFKDFRDEYFCREDSPFCKLREGQTPTTMVIACSDSRTDPSLIMQCEPGEIFVVRNVANIVPPYESDAGYHGVSSAIEYAVKHLNVANIIVLGHSSCGGIDTLMKDDAAEDSEFINRWLSVMKPVRDRVVEHFGEVNKKSCTACEMAGILRSVENLMTFPWIAERVAQGTLDLHGWYFDMDSGQLLSYLQQTKAFEPLTYPCPKLDSEDAPASETSSPVK</sequence>
<evidence type="ECO:0000256" key="6">
    <source>
        <dbReference type="ARBA" id="ARBA00023239"/>
    </source>
</evidence>
<evidence type="ECO:0000313" key="12">
    <source>
        <dbReference type="Proteomes" id="UP000428328"/>
    </source>
</evidence>
<evidence type="ECO:0000256" key="7">
    <source>
        <dbReference type="ARBA" id="ARBA00031969"/>
    </source>
</evidence>
<feature type="binding site" evidence="9">
    <location>
        <position position="44"/>
    </location>
    <ligand>
        <name>Zn(2+)</name>
        <dbReference type="ChEBI" id="CHEBI:29105"/>
    </ligand>
</feature>
<dbReference type="Pfam" id="PF00484">
    <property type="entry name" value="Pro_CA"/>
    <property type="match status" value="1"/>
</dbReference>
<evidence type="ECO:0000313" key="11">
    <source>
        <dbReference type="EMBL" id="QGY38928.1"/>
    </source>
</evidence>
<dbReference type="InterPro" id="IPR045066">
    <property type="entry name" value="Beta_CA_cladeB"/>
</dbReference>
<keyword evidence="12" id="KW-1185">Reference proteome</keyword>
<dbReference type="FunFam" id="3.40.1050.10:FF:000003">
    <property type="entry name" value="Carbonic anhydrase"/>
    <property type="match status" value="1"/>
</dbReference>
<name>A0A6I6JCX6_9BACT</name>
<dbReference type="AlphaFoldDB" id="A0A6I6JCX6"/>
<dbReference type="InterPro" id="IPR001765">
    <property type="entry name" value="Carbonic_anhydrase"/>
</dbReference>
<keyword evidence="4 9" id="KW-0479">Metal-binding</keyword>
<evidence type="ECO:0000256" key="4">
    <source>
        <dbReference type="ARBA" id="ARBA00022723"/>
    </source>
</evidence>
<feature type="binding site" evidence="9">
    <location>
        <position position="42"/>
    </location>
    <ligand>
        <name>Zn(2+)</name>
        <dbReference type="ChEBI" id="CHEBI:29105"/>
    </ligand>
</feature>
<evidence type="ECO:0000256" key="9">
    <source>
        <dbReference type="PIRSR" id="PIRSR601765-1"/>
    </source>
</evidence>
<comment type="function">
    <text evidence="10">Reversible hydration of carbon dioxide.</text>
</comment>
<dbReference type="EC" id="4.2.1.1" evidence="2 10"/>
<protein>
    <recommendedName>
        <fullName evidence="3 10">Carbonic anhydrase</fullName>
        <ecNumber evidence="2 10">4.2.1.1</ecNumber>
    </recommendedName>
    <alternativeName>
        <fullName evidence="7 10">Carbonate dehydratase</fullName>
    </alternativeName>
</protein>
<evidence type="ECO:0000256" key="10">
    <source>
        <dbReference type="RuleBase" id="RU003956"/>
    </source>
</evidence>
<gene>
    <name evidence="11" type="ORF">GM415_01840</name>
</gene>
<evidence type="ECO:0000256" key="5">
    <source>
        <dbReference type="ARBA" id="ARBA00022833"/>
    </source>
</evidence>
<dbReference type="GO" id="GO:0008270">
    <property type="term" value="F:zinc ion binding"/>
    <property type="evidence" value="ECO:0007669"/>
    <property type="project" value="UniProtKB-UniRule"/>
</dbReference>
<dbReference type="CDD" id="cd00884">
    <property type="entry name" value="beta_CA_cladeB"/>
    <property type="match status" value="1"/>
</dbReference>
<dbReference type="Gene3D" id="3.40.1050.10">
    <property type="entry name" value="Carbonic anhydrase"/>
    <property type="match status" value="1"/>
</dbReference>
<dbReference type="Proteomes" id="UP000428328">
    <property type="component" value="Chromosome"/>
</dbReference>
<comment type="catalytic activity">
    <reaction evidence="8 10">
        <text>hydrogencarbonate + H(+) = CO2 + H2O</text>
        <dbReference type="Rhea" id="RHEA:10748"/>
        <dbReference type="ChEBI" id="CHEBI:15377"/>
        <dbReference type="ChEBI" id="CHEBI:15378"/>
        <dbReference type="ChEBI" id="CHEBI:16526"/>
        <dbReference type="ChEBI" id="CHEBI:17544"/>
        <dbReference type="EC" id="4.2.1.1"/>
    </reaction>
</comment>
<accession>A0A6I6JCX6</accession>
<evidence type="ECO:0000256" key="2">
    <source>
        <dbReference type="ARBA" id="ARBA00012925"/>
    </source>
</evidence>
<dbReference type="InterPro" id="IPR036874">
    <property type="entry name" value="Carbonic_anhydrase_sf"/>
</dbReference>
<keyword evidence="5 9" id="KW-0862">Zinc</keyword>
<evidence type="ECO:0000256" key="1">
    <source>
        <dbReference type="ARBA" id="ARBA00006217"/>
    </source>
</evidence>
<keyword evidence="6 10" id="KW-0456">Lyase</keyword>
<feature type="binding site" evidence="9">
    <location>
        <position position="106"/>
    </location>
    <ligand>
        <name>Zn(2+)</name>
        <dbReference type="ChEBI" id="CHEBI:29105"/>
    </ligand>
</feature>
<dbReference type="PANTHER" id="PTHR11002:SF76">
    <property type="entry name" value="CARBONIC ANHYDRASE"/>
    <property type="match status" value="1"/>
</dbReference>
<dbReference type="PANTHER" id="PTHR11002">
    <property type="entry name" value="CARBONIC ANHYDRASE"/>
    <property type="match status" value="1"/>
</dbReference>
<dbReference type="InterPro" id="IPR015892">
    <property type="entry name" value="Carbonic_anhydrase_CS"/>
</dbReference>
<dbReference type="KEGG" id="psel:GM415_01840"/>
<dbReference type="SUPFAM" id="SSF53056">
    <property type="entry name" value="beta-carbonic anhydrase, cab"/>
    <property type="match status" value="1"/>
</dbReference>
<dbReference type="GO" id="GO:0004089">
    <property type="term" value="F:carbonate dehydratase activity"/>
    <property type="evidence" value="ECO:0007669"/>
    <property type="project" value="UniProtKB-UniRule"/>
</dbReference>
<comment type="cofactor">
    <cofactor evidence="9">
        <name>Zn(2+)</name>
        <dbReference type="ChEBI" id="CHEBI:29105"/>
    </cofactor>
    <text evidence="9">Binds 1 zinc ion per subunit.</text>
</comment>
<comment type="similarity">
    <text evidence="1 10">Belongs to the beta-class carbonic anhydrase family.</text>
</comment>
<dbReference type="GO" id="GO:0015976">
    <property type="term" value="P:carbon utilization"/>
    <property type="evidence" value="ECO:0007669"/>
    <property type="project" value="InterPro"/>
</dbReference>
<organism evidence="11 12">
    <name type="scientific">Pseudodesulfovibrio cashew</name>
    <dbReference type="NCBI Taxonomy" id="2678688"/>
    <lineage>
        <taxon>Bacteria</taxon>
        <taxon>Pseudomonadati</taxon>
        <taxon>Thermodesulfobacteriota</taxon>
        <taxon>Desulfovibrionia</taxon>
        <taxon>Desulfovibrionales</taxon>
        <taxon>Desulfovibrionaceae</taxon>
    </lineage>
</organism>
<feature type="binding site" evidence="9">
    <location>
        <position position="103"/>
    </location>
    <ligand>
        <name>Zn(2+)</name>
        <dbReference type="ChEBI" id="CHEBI:29105"/>
    </ligand>
</feature>
<dbReference type="SMART" id="SM00947">
    <property type="entry name" value="Pro_CA"/>
    <property type="match status" value="1"/>
</dbReference>
<proteinExistence type="inferred from homology"/>
<reference evidence="11 12" key="1">
    <citation type="submission" date="2019-11" db="EMBL/GenBank/DDBJ databases">
        <authorList>
            <person name="Zheng R.K."/>
            <person name="Sun C.M."/>
        </authorList>
    </citation>
    <scope>NUCLEOTIDE SEQUENCE [LARGE SCALE GENOMIC DNA]</scope>
    <source>
        <strain evidence="11 12">SRB007</strain>
    </source>
</reference>
<evidence type="ECO:0000256" key="8">
    <source>
        <dbReference type="ARBA" id="ARBA00048348"/>
    </source>
</evidence>
<evidence type="ECO:0000256" key="3">
    <source>
        <dbReference type="ARBA" id="ARBA00014628"/>
    </source>
</evidence>
<dbReference type="RefSeq" id="WP_158946139.1">
    <property type="nucleotide sequence ID" value="NZ_CP046400.1"/>
</dbReference>